<dbReference type="EMBL" id="WMQE01000040">
    <property type="protein sequence ID" value="MTK22490.1"/>
    <property type="molecule type" value="Genomic_DNA"/>
</dbReference>
<dbReference type="RefSeq" id="WP_006784310.1">
    <property type="nucleotide sequence ID" value="NZ_CAUWFM010000008.1"/>
</dbReference>
<evidence type="ECO:0000313" key="3">
    <source>
        <dbReference type="EMBL" id="MTK22490.1"/>
    </source>
</evidence>
<dbReference type="PANTHER" id="PTHR43736">
    <property type="entry name" value="ADP-RIBOSE PYROPHOSPHATASE"/>
    <property type="match status" value="1"/>
</dbReference>
<organism evidence="3 4">
    <name type="scientific">Turicibacter sanguinis</name>
    <dbReference type="NCBI Taxonomy" id="154288"/>
    <lineage>
        <taxon>Bacteria</taxon>
        <taxon>Bacillati</taxon>
        <taxon>Bacillota</taxon>
        <taxon>Erysipelotrichia</taxon>
        <taxon>Erysipelotrichales</taxon>
        <taxon>Turicibacteraceae</taxon>
        <taxon>Turicibacter</taxon>
    </lineage>
</organism>
<evidence type="ECO:0000259" key="2">
    <source>
        <dbReference type="PROSITE" id="PS51462"/>
    </source>
</evidence>
<dbReference type="Proteomes" id="UP000487649">
    <property type="component" value="Unassembled WGS sequence"/>
</dbReference>
<protein>
    <submittedName>
        <fullName evidence="3">NUDIX domain-containing protein</fullName>
    </submittedName>
</protein>
<dbReference type="SUPFAM" id="SSF55811">
    <property type="entry name" value="Nudix"/>
    <property type="match status" value="1"/>
</dbReference>
<accession>A0A9X4XH41</accession>
<sequence>MYKNQIKRYQPINEQEVQDQKVMLDYIEAFSHNLLTRENEFAHLTSSGFILNETLDKVLMIYHNLYQSWAWTGGHADGEADLLKVAIKEAKEETGVVNIRPLSEEIMALDILPVWGHMKKGQYVSSHLHLNVSYLLVASEADILRIKEDENSNVGWLPIDELASFCDEPQMLPVYEKLVNKSKNFTK</sequence>
<dbReference type="Pfam" id="PF00293">
    <property type="entry name" value="NUDIX"/>
    <property type="match status" value="1"/>
</dbReference>
<dbReference type="PANTHER" id="PTHR43736:SF1">
    <property type="entry name" value="DIHYDRONEOPTERIN TRIPHOSPHATE DIPHOSPHATASE"/>
    <property type="match status" value="1"/>
</dbReference>
<evidence type="ECO:0000256" key="1">
    <source>
        <dbReference type="ARBA" id="ARBA00005582"/>
    </source>
</evidence>
<evidence type="ECO:0000313" key="4">
    <source>
        <dbReference type="Proteomes" id="UP000487649"/>
    </source>
</evidence>
<dbReference type="CDD" id="cd03674">
    <property type="entry name" value="NUDIX_Hydrolase"/>
    <property type="match status" value="1"/>
</dbReference>
<feature type="domain" description="Nudix hydrolase" evidence="2">
    <location>
        <begin position="41"/>
        <end position="179"/>
    </location>
</feature>
<dbReference type="InterPro" id="IPR000086">
    <property type="entry name" value="NUDIX_hydrolase_dom"/>
</dbReference>
<gene>
    <name evidence="3" type="ORF">GMA92_13815</name>
</gene>
<reference evidence="3 4" key="1">
    <citation type="journal article" date="2019" name="Nat. Med.">
        <title>A library of human gut bacterial isolates paired with longitudinal multiomics data enables mechanistic microbiome research.</title>
        <authorList>
            <person name="Poyet M."/>
            <person name="Groussin M."/>
            <person name="Gibbons S.M."/>
            <person name="Avila-Pacheco J."/>
            <person name="Jiang X."/>
            <person name="Kearney S.M."/>
            <person name="Perrotta A.R."/>
            <person name="Berdy B."/>
            <person name="Zhao S."/>
            <person name="Lieberman T.D."/>
            <person name="Swanson P.K."/>
            <person name="Smith M."/>
            <person name="Roesemann S."/>
            <person name="Alexander J.E."/>
            <person name="Rich S.A."/>
            <person name="Livny J."/>
            <person name="Vlamakis H."/>
            <person name="Clish C."/>
            <person name="Bullock K."/>
            <person name="Deik A."/>
            <person name="Scott J."/>
            <person name="Pierce K.A."/>
            <person name="Xavier R.J."/>
            <person name="Alm E.J."/>
        </authorList>
    </citation>
    <scope>NUCLEOTIDE SEQUENCE [LARGE SCALE GENOMIC DNA]</scope>
    <source>
        <strain evidence="3 4">BIOML-A198</strain>
    </source>
</reference>
<name>A0A9X4XH41_9FIRM</name>
<proteinExistence type="inferred from homology"/>
<dbReference type="PROSITE" id="PS51462">
    <property type="entry name" value="NUDIX"/>
    <property type="match status" value="1"/>
</dbReference>
<comment type="similarity">
    <text evidence="1">Belongs to the Nudix hydrolase family.</text>
</comment>
<comment type="caution">
    <text evidence="3">The sequence shown here is derived from an EMBL/GenBank/DDBJ whole genome shotgun (WGS) entry which is preliminary data.</text>
</comment>
<dbReference type="AlphaFoldDB" id="A0A9X4XH41"/>
<dbReference type="InterPro" id="IPR015797">
    <property type="entry name" value="NUDIX_hydrolase-like_dom_sf"/>
</dbReference>
<dbReference type="Gene3D" id="3.90.79.10">
    <property type="entry name" value="Nucleoside Triphosphate Pyrophosphohydrolase"/>
    <property type="match status" value="1"/>
</dbReference>